<protein>
    <recommendedName>
        <fullName evidence="3">CCHC-type domain-containing protein</fullName>
    </recommendedName>
</protein>
<keyword evidence="1" id="KW-0862">Zinc</keyword>
<feature type="region of interest" description="Disordered" evidence="2">
    <location>
        <begin position="1"/>
        <end position="270"/>
    </location>
</feature>
<evidence type="ECO:0000313" key="4">
    <source>
        <dbReference type="EMBL" id="KAH7135015.1"/>
    </source>
</evidence>
<dbReference type="PROSITE" id="PS50158">
    <property type="entry name" value="ZF_CCHC"/>
    <property type="match status" value="1"/>
</dbReference>
<proteinExistence type="predicted"/>
<dbReference type="EMBL" id="JAGMWT010000002">
    <property type="protein sequence ID" value="KAH7135015.1"/>
    <property type="molecule type" value="Genomic_DNA"/>
</dbReference>
<sequence length="270" mass="28723">MASNTPKAMSSRLATMKFMQRSASKSVGSEPSTPNGPHSKRVRLSHGGSAPGTPTTPSDHEVLQAALAAEEKKREDAIARAAEKAGETRWFLSFQDPRDGARKPGMNVIQAGFATIDAESDDNDEDELKPGRIQFGGGVKREDTDGSSDDSDEPEDDSDTSEPDSDDPAAELIRQTQREYAAKTREAKKAHKKSLEDRPKPNSTLIDEDMDLGGLTSLSGGLNGGGRGTNNIECYSCGQKGHTRAQCPNPTRGSIGRGGRGGGRGRGGRR</sequence>
<gene>
    <name evidence="4" type="ORF">B0J11DRAFT_149557</name>
</gene>
<feature type="compositionally biased region" description="Polar residues" evidence="2">
    <location>
        <begin position="21"/>
        <end position="36"/>
    </location>
</feature>
<dbReference type="InterPro" id="IPR036875">
    <property type="entry name" value="Znf_CCHC_sf"/>
</dbReference>
<keyword evidence="1" id="KW-0479">Metal-binding</keyword>
<dbReference type="GO" id="GO:0003676">
    <property type="term" value="F:nucleic acid binding"/>
    <property type="evidence" value="ECO:0007669"/>
    <property type="project" value="InterPro"/>
</dbReference>
<dbReference type="SMART" id="SM00343">
    <property type="entry name" value="ZnF_C2HC"/>
    <property type="match status" value="1"/>
</dbReference>
<dbReference type="OrthoDB" id="427960at2759"/>
<feature type="domain" description="CCHC-type" evidence="3">
    <location>
        <begin position="234"/>
        <end position="249"/>
    </location>
</feature>
<evidence type="ECO:0000313" key="5">
    <source>
        <dbReference type="Proteomes" id="UP000700596"/>
    </source>
</evidence>
<dbReference type="AlphaFoldDB" id="A0A9P9EAX8"/>
<name>A0A9P9EAX8_9PLEO</name>
<comment type="caution">
    <text evidence="4">The sequence shown here is derived from an EMBL/GenBank/DDBJ whole genome shotgun (WGS) entry which is preliminary data.</text>
</comment>
<dbReference type="Pfam" id="PF00098">
    <property type="entry name" value="zf-CCHC"/>
    <property type="match status" value="1"/>
</dbReference>
<reference evidence="4" key="1">
    <citation type="journal article" date="2021" name="Nat. Commun.">
        <title>Genetic determinants of endophytism in the Arabidopsis root mycobiome.</title>
        <authorList>
            <person name="Mesny F."/>
            <person name="Miyauchi S."/>
            <person name="Thiergart T."/>
            <person name="Pickel B."/>
            <person name="Atanasova L."/>
            <person name="Karlsson M."/>
            <person name="Huettel B."/>
            <person name="Barry K.W."/>
            <person name="Haridas S."/>
            <person name="Chen C."/>
            <person name="Bauer D."/>
            <person name="Andreopoulos W."/>
            <person name="Pangilinan J."/>
            <person name="LaButti K."/>
            <person name="Riley R."/>
            <person name="Lipzen A."/>
            <person name="Clum A."/>
            <person name="Drula E."/>
            <person name="Henrissat B."/>
            <person name="Kohler A."/>
            <person name="Grigoriev I.V."/>
            <person name="Martin F.M."/>
            <person name="Hacquard S."/>
        </authorList>
    </citation>
    <scope>NUCLEOTIDE SEQUENCE</scope>
    <source>
        <strain evidence="4">MPI-CAGE-CH-0243</strain>
    </source>
</reference>
<dbReference type="GO" id="GO:0008270">
    <property type="term" value="F:zinc ion binding"/>
    <property type="evidence" value="ECO:0007669"/>
    <property type="project" value="UniProtKB-KW"/>
</dbReference>
<feature type="compositionally biased region" description="Gly residues" evidence="2">
    <location>
        <begin position="255"/>
        <end position="270"/>
    </location>
</feature>
<evidence type="ECO:0000256" key="1">
    <source>
        <dbReference type="PROSITE-ProRule" id="PRU00047"/>
    </source>
</evidence>
<organism evidence="4 5">
    <name type="scientific">Dendryphion nanum</name>
    <dbReference type="NCBI Taxonomy" id="256645"/>
    <lineage>
        <taxon>Eukaryota</taxon>
        <taxon>Fungi</taxon>
        <taxon>Dikarya</taxon>
        <taxon>Ascomycota</taxon>
        <taxon>Pezizomycotina</taxon>
        <taxon>Dothideomycetes</taxon>
        <taxon>Pleosporomycetidae</taxon>
        <taxon>Pleosporales</taxon>
        <taxon>Torulaceae</taxon>
        <taxon>Dendryphion</taxon>
    </lineage>
</organism>
<evidence type="ECO:0000256" key="2">
    <source>
        <dbReference type="SAM" id="MobiDB-lite"/>
    </source>
</evidence>
<dbReference type="Proteomes" id="UP000700596">
    <property type="component" value="Unassembled WGS sequence"/>
</dbReference>
<feature type="compositionally biased region" description="Acidic residues" evidence="2">
    <location>
        <begin position="118"/>
        <end position="127"/>
    </location>
</feature>
<dbReference type="SUPFAM" id="SSF57756">
    <property type="entry name" value="Retrovirus zinc finger-like domains"/>
    <property type="match status" value="1"/>
</dbReference>
<accession>A0A9P9EAX8</accession>
<dbReference type="Gene3D" id="4.10.60.10">
    <property type="entry name" value="Zinc finger, CCHC-type"/>
    <property type="match status" value="1"/>
</dbReference>
<evidence type="ECO:0000259" key="3">
    <source>
        <dbReference type="PROSITE" id="PS50158"/>
    </source>
</evidence>
<feature type="compositionally biased region" description="Basic and acidic residues" evidence="2">
    <location>
        <begin position="176"/>
        <end position="200"/>
    </location>
</feature>
<feature type="compositionally biased region" description="Acidic residues" evidence="2">
    <location>
        <begin position="145"/>
        <end position="169"/>
    </location>
</feature>
<feature type="compositionally biased region" description="Basic and acidic residues" evidence="2">
    <location>
        <begin position="69"/>
        <end position="87"/>
    </location>
</feature>
<keyword evidence="1" id="KW-0863">Zinc-finger</keyword>
<dbReference type="InterPro" id="IPR001878">
    <property type="entry name" value="Znf_CCHC"/>
</dbReference>
<keyword evidence="5" id="KW-1185">Reference proteome</keyword>